<proteinExistence type="predicted"/>
<dbReference type="PANTHER" id="PTHR37984:SF15">
    <property type="entry name" value="INTEGRASE CATALYTIC DOMAIN-CONTAINING PROTEIN"/>
    <property type="match status" value="1"/>
</dbReference>
<accession>A0A3M7SB24</accession>
<reference evidence="1 2" key="1">
    <citation type="journal article" date="2018" name="Sci. Rep.">
        <title>Genomic signatures of local adaptation to the degree of environmental predictability in rotifers.</title>
        <authorList>
            <person name="Franch-Gras L."/>
            <person name="Hahn C."/>
            <person name="Garcia-Roger E.M."/>
            <person name="Carmona M.J."/>
            <person name="Serra M."/>
            <person name="Gomez A."/>
        </authorList>
    </citation>
    <scope>NUCLEOTIDE SEQUENCE [LARGE SCALE GENOMIC DNA]</scope>
    <source>
        <strain evidence="1">HYR1</strain>
    </source>
</reference>
<keyword evidence="2" id="KW-1185">Reference proteome</keyword>
<gene>
    <name evidence="1" type="ORF">BpHYR1_002463</name>
</gene>
<dbReference type="PANTHER" id="PTHR37984">
    <property type="entry name" value="PROTEIN CBG26694"/>
    <property type="match status" value="1"/>
</dbReference>
<dbReference type="AlphaFoldDB" id="A0A3M7SB24"/>
<dbReference type="SUPFAM" id="SSF53098">
    <property type="entry name" value="Ribonuclease H-like"/>
    <property type="match status" value="1"/>
</dbReference>
<dbReference type="InterPro" id="IPR036397">
    <property type="entry name" value="RNaseH_sf"/>
</dbReference>
<dbReference type="Proteomes" id="UP000276133">
    <property type="component" value="Unassembled WGS sequence"/>
</dbReference>
<dbReference type="Gene3D" id="3.30.420.10">
    <property type="entry name" value="Ribonuclease H-like superfamily/Ribonuclease H"/>
    <property type="match status" value="1"/>
</dbReference>
<dbReference type="GO" id="GO:0003676">
    <property type="term" value="F:nucleic acid binding"/>
    <property type="evidence" value="ECO:0007669"/>
    <property type="project" value="InterPro"/>
</dbReference>
<sequence length="302" mass="34091">MVSSLSNNINCIPSTTGYVGACENKIKTATGIITHASGKTKPIEIKLGNKLCLIEFIVFDHEDHDKVANVNPFSPLSFNQQKAFDKILTEAKCLFANSIEELWSCECTVCNRNNKEIVKYHPAETRSICKIFKRVMIDLILGLPETDESFNGILIFVCETNTIKIGMFGPFEELLSDQGREFCNNVLKSFKNITTSAYKPRTNGIKARFNQTLANCLRKHAEANINKWHKFLPFVLIAYQSRVHSAPGHHTFTLEKIQVLSVSHDLHAMFICIYSTDSSREILQQTELLISEPSVTLEKIKC</sequence>
<organism evidence="1 2">
    <name type="scientific">Brachionus plicatilis</name>
    <name type="common">Marine rotifer</name>
    <name type="synonym">Brachionus muelleri</name>
    <dbReference type="NCBI Taxonomy" id="10195"/>
    <lineage>
        <taxon>Eukaryota</taxon>
        <taxon>Metazoa</taxon>
        <taxon>Spiralia</taxon>
        <taxon>Gnathifera</taxon>
        <taxon>Rotifera</taxon>
        <taxon>Eurotatoria</taxon>
        <taxon>Monogononta</taxon>
        <taxon>Pseudotrocha</taxon>
        <taxon>Ploima</taxon>
        <taxon>Brachionidae</taxon>
        <taxon>Brachionus</taxon>
    </lineage>
</organism>
<dbReference type="OrthoDB" id="775972at2759"/>
<dbReference type="STRING" id="10195.A0A3M7SB24"/>
<dbReference type="EMBL" id="REGN01001719">
    <property type="protein sequence ID" value="RNA32962.1"/>
    <property type="molecule type" value="Genomic_DNA"/>
</dbReference>
<dbReference type="InterPro" id="IPR050951">
    <property type="entry name" value="Retrovirus_Pol_polyprotein"/>
</dbReference>
<evidence type="ECO:0000313" key="1">
    <source>
        <dbReference type="EMBL" id="RNA32962.1"/>
    </source>
</evidence>
<comment type="caution">
    <text evidence="1">The sequence shown here is derived from an EMBL/GenBank/DDBJ whole genome shotgun (WGS) entry which is preliminary data.</text>
</comment>
<protein>
    <submittedName>
        <fullName evidence="1">Integrase core domain containing</fullName>
    </submittedName>
</protein>
<evidence type="ECO:0000313" key="2">
    <source>
        <dbReference type="Proteomes" id="UP000276133"/>
    </source>
</evidence>
<name>A0A3M7SB24_BRAPC</name>
<dbReference type="InterPro" id="IPR012337">
    <property type="entry name" value="RNaseH-like_sf"/>
</dbReference>